<dbReference type="Proteomes" id="UP000008136">
    <property type="component" value="Chromosome"/>
</dbReference>
<dbReference type="Gene3D" id="3.40.50.2000">
    <property type="entry name" value="Glycogen Phosphorylase B"/>
    <property type="match status" value="1"/>
</dbReference>
<keyword evidence="1" id="KW-1133">Transmembrane helix</keyword>
<dbReference type="OrthoDB" id="132546at2157"/>
<dbReference type="HOGENOM" id="CLU_494883_0_0_2"/>
<keyword evidence="1" id="KW-0472">Membrane</keyword>
<evidence type="ECO:0000256" key="1">
    <source>
        <dbReference type="SAM" id="Phobius"/>
    </source>
</evidence>
<evidence type="ECO:0000313" key="2">
    <source>
        <dbReference type="EMBL" id="AEA46578.1"/>
    </source>
</evidence>
<name>F2KQE5_ARCVS</name>
<dbReference type="SUPFAM" id="SSF53756">
    <property type="entry name" value="UDP-Glycosyltransferase/glycogen phosphorylase"/>
    <property type="match status" value="1"/>
</dbReference>
<dbReference type="RefSeq" id="WP_013683252.1">
    <property type="nucleotide sequence ID" value="NC_015320.1"/>
</dbReference>
<accession>F2KQE5</accession>
<keyword evidence="1" id="KW-0812">Transmembrane</keyword>
<feature type="transmembrane region" description="Helical" evidence="1">
    <location>
        <begin position="518"/>
        <end position="540"/>
    </location>
</feature>
<reference evidence="2 3" key="1">
    <citation type="submission" date="2011-03" db="EMBL/GenBank/DDBJ databases">
        <title>The complete genome of Archaeoglobus veneficus SNP6.</title>
        <authorList>
            <consortium name="US DOE Joint Genome Institute (JGI-PGF)"/>
            <person name="Lucas S."/>
            <person name="Copeland A."/>
            <person name="Lapidus A."/>
            <person name="Bruce D."/>
            <person name="Goodwin L."/>
            <person name="Pitluck S."/>
            <person name="Kyrpides N."/>
            <person name="Mavromatis K."/>
            <person name="Pagani I."/>
            <person name="Ivanova N."/>
            <person name="Mikhailova N."/>
            <person name="Lu M."/>
            <person name="Detter J.C."/>
            <person name="Tapia R."/>
            <person name="Han C."/>
            <person name="Land M."/>
            <person name="Hauser L."/>
            <person name="Markowitz V."/>
            <person name="Cheng J.-F."/>
            <person name="Hugenholtz P."/>
            <person name="Woyke T."/>
            <person name="Wu D."/>
            <person name="Spring S."/>
            <person name="Brambilla E."/>
            <person name="Klenk H.-P."/>
            <person name="Eisen J.A."/>
        </authorList>
    </citation>
    <scope>NUCLEOTIDE SEQUENCE [LARGE SCALE GENOMIC DNA]</scope>
    <source>
        <strain>SNP6</strain>
    </source>
</reference>
<dbReference type="KEGG" id="ave:Arcve_0554"/>
<keyword evidence="3" id="KW-1185">Reference proteome</keyword>
<dbReference type="EMBL" id="CP002588">
    <property type="protein sequence ID" value="AEA46578.1"/>
    <property type="molecule type" value="Genomic_DNA"/>
</dbReference>
<dbReference type="AlphaFoldDB" id="F2KQE5"/>
<dbReference type="STRING" id="693661.Arcve_0554"/>
<evidence type="ECO:0008006" key="4">
    <source>
        <dbReference type="Google" id="ProtNLM"/>
    </source>
</evidence>
<evidence type="ECO:0000313" key="3">
    <source>
        <dbReference type="Proteomes" id="UP000008136"/>
    </source>
</evidence>
<dbReference type="eggNOG" id="arCOG01403">
    <property type="taxonomic scope" value="Archaea"/>
</dbReference>
<protein>
    <recommendedName>
        <fullName evidence="4">Glycosyltransferase</fullName>
    </recommendedName>
</protein>
<sequence length="550" mass="63989">MDVKLKKELENYNYLKSKAIAAFREGKLEQALDYAYVAATYAWSVHLGIWYDEELEYLLSKIGECVNEGKDKFKYNLNKNQEKQKDVKSIAYVVSSLNDVGGHSEVLRQWVDILSNFVNDQYLYITNVSNLPTKYSYLNNFKNKGITIKQLDHNDSYVDRIKELIEYLGNDLPDITILFINPNDVIAVTTLLTIPNKPYVIFFNHADHVFWLGRNIVDLLVEWRSESVKYSKKFRKIDKSCIVPLTTNIKPQKVSKTFYDIPENSTLSISVGNFYKVLRDPDWDFFKTIEELLEKFPNHYHLFVTNPPPRNVLEKYLPADPDTRQRLIIDGPLPHLEAVYGVADFLIETFPCAGGMVRVEAMACGLPIIAIRNKKFSLLSETDALPPDYPFIASTEKEVVRYSSEFIENPEIRDQVGKWLYKYYKQKFSPEKVREILSSIIKNKINGENKVEMQSNFEELSYNLEYAYSWSRKNSRFGPNRNLLFQSILKQSAFSGRHRFKFYIESIKNREFISKKELVGSIVLAVVGWRGGILCKSLVLKRRMKFNVKK</sequence>
<proteinExistence type="predicted"/>
<gene>
    <name evidence="2" type="ordered locus">Arcve_0554</name>
</gene>
<dbReference type="GeneID" id="10393650"/>
<organism evidence="2 3">
    <name type="scientific">Archaeoglobus veneficus (strain DSM 11195 / SNP6)</name>
    <dbReference type="NCBI Taxonomy" id="693661"/>
    <lineage>
        <taxon>Archaea</taxon>
        <taxon>Methanobacteriati</taxon>
        <taxon>Methanobacteriota</taxon>
        <taxon>Archaeoglobi</taxon>
        <taxon>Archaeoglobales</taxon>
        <taxon>Archaeoglobaceae</taxon>
        <taxon>Archaeoglobus</taxon>
    </lineage>
</organism>